<feature type="domain" description="Histidine kinase" evidence="6">
    <location>
        <begin position="272"/>
        <end position="501"/>
    </location>
</feature>
<dbReference type="InterPro" id="IPR004358">
    <property type="entry name" value="Sig_transdc_His_kin-like_C"/>
</dbReference>
<gene>
    <name evidence="7" type="ORF">VIBNISOn1_1750022</name>
</gene>
<organism evidence="7 8">
    <name type="scientific">Vibrio nigripulchritudo SOn1</name>
    <dbReference type="NCBI Taxonomy" id="1238450"/>
    <lineage>
        <taxon>Bacteria</taxon>
        <taxon>Pseudomonadati</taxon>
        <taxon>Pseudomonadota</taxon>
        <taxon>Gammaproteobacteria</taxon>
        <taxon>Vibrionales</taxon>
        <taxon>Vibrionaceae</taxon>
        <taxon>Vibrio</taxon>
    </lineage>
</organism>
<dbReference type="InterPro" id="IPR003594">
    <property type="entry name" value="HATPase_dom"/>
</dbReference>
<dbReference type="Gene3D" id="3.30.565.10">
    <property type="entry name" value="Histidine kinase-like ATPase, C-terminal domain"/>
    <property type="match status" value="1"/>
</dbReference>
<dbReference type="EC" id="2.7.13.3" evidence="2"/>
<dbReference type="Proteomes" id="UP000018211">
    <property type="component" value="Unassembled WGS sequence"/>
</dbReference>
<dbReference type="EMBL" id="CAOF01000085">
    <property type="protein sequence ID" value="CCO46350.1"/>
    <property type="molecule type" value="Genomic_DNA"/>
</dbReference>
<dbReference type="CDD" id="cd00082">
    <property type="entry name" value="HisKA"/>
    <property type="match status" value="1"/>
</dbReference>
<evidence type="ECO:0000313" key="7">
    <source>
        <dbReference type="EMBL" id="CCO46350.1"/>
    </source>
</evidence>
<evidence type="ECO:0000256" key="2">
    <source>
        <dbReference type="ARBA" id="ARBA00012438"/>
    </source>
</evidence>
<keyword evidence="7" id="KW-0808">Transferase</keyword>
<comment type="catalytic activity">
    <reaction evidence="1">
        <text>ATP + protein L-histidine = ADP + protein N-phospho-L-histidine.</text>
        <dbReference type="EC" id="2.7.13.3"/>
    </reaction>
</comment>
<feature type="transmembrane region" description="Helical" evidence="5">
    <location>
        <begin position="195"/>
        <end position="222"/>
    </location>
</feature>
<keyword evidence="5" id="KW-1133">Transmembrane helix</keyword>
<sequence>MSDKVEKVDEADKSLSNRILILFIATTTVLIFQGIYNIYSLEGVKTSITQVHDSAFQISLTGTDIAQPASELRQMTMGLVMAPNEQVKEEIKSQISETRDKINKALNGDTFTQFSDEGSTGLLDDISKKWKNYEKEVDKTIEYSNQGVRIAEFLHVTTNEKASYDQLTESIQNFNDYQLGITEAIYTEAQNTSSIAFWSVLLTTIVETIILKVILAYVLSLVKRYVDNKKQHAEELQEKNQALETSIDDLKRVQKQLIESEKMASLNQLVTGVAHEINTPIGIGITASSYFNEQIEKIDQSLQDKTLRPDELKAFLDSGKDSNEVLLSNLKKAAELVQRFKNLSAENIRSETARFDVGTKVSETIRTMSPSLKDVAVNVEYDQSIEIESDPSAIYHSISNLVMNSLNHAFQEEEEHQINIRVESPETELVTIVYSDNGSGISEDKIKNIFDPFYTTNRNKGGTGLGLAIVFNALSQIGGDITCNSEVGVGTTFTMNIKTPVTIRESAA</sequence>
<dbReference type="InterPro" id="IPR005467">
    <property type="entry name" value="His_kinase_dom"/>
</dbReference>
<dbReference type="PANTHER" id="PTHR43065">
    <property type="entry name" value="SENSOR HISTIDINE KINASE"/>
    <property type="match status" value="1"/>
</dbReference>
<keyword evidence="5" id="KW-0812">Transmembrane</keyword>
<dbReference type="Gene3D" id="1.10.287.130">
    <property type="match status" value="1"/>
</dbReference>
<dbReference type="InterPro" id="IPR003661">
    <property type="entry name" value="HisK_dim/P_dom"/>
</dbReference>
<dbReference type="CDD" id="cd00075">
    <property type="entry name" value="HATPase"/>
    <property type="match status" value="1"/>
</dbReference>
<dbReference type="Pfam" id="PF12729">
    <property type="entry name" value="4HB_MCP_1"/>
    <property type="match status" value="1"/>
</dbReference>
<dbReference type="Pfam" id="PF02518">
    <property type="entry name" value="HATPase_c"/>
    <property type="match status" value="1"/>
</dbReference>
<dbReference type="SMART" id="SM00387">
    <property type="entry name" value="HATPase_c"/>
    <property type="match status" value="1"/>
</dbReference>
<dbReference type="PRINTS" id="PR00344">
    <property type="entry name" value="BCTRLSENSOR"/>
</dbReference>
<dbReference type="SUPFAM" id="SSF55874">
    <property type="entry name" value="ATPase domain of HSP90 chaperone/DNA topoisomerase II/histidine kinase"/>
    <property type="match status" value="1"/>
</dbReference>
<dbReference type="InterPro" id="IPR036890">
    <property type="entry name" value="HATPase_C_sf"/>
</dbReference>
<reference evidence="7 8" key="1">
    <citation type="journal article" date="2013" name="ISME J.">
        <title>Comparative genomics of pathogenic lineages of Vibrio nigripulchritudo identifies virulence-associated traits.</title>
        <authorList>
            <person name="Goudenege D."/>
            <person name="Labreuche Y."/>
            <person name="Krin E."/>
            <person name="Ansquer D."/>
            <person name="Mangenot S."/>
            <person name="Calteau A."/>
            <person name="Medigue C."/>
            <person name="Mazel D."/>
            <person name="Polz M.F."/>
            <person name="Le Roux F."/>
        </authorList>
    </citation>
    <scope>NUCLEOTIDE SEQUENCE [LARGE SCALE GENOMIC DNA]</scope>
    <source>
        <strain evidence="7 8">SOn1</strain>
    </source>
</reference>
<dbReference type="AlphaFoldDB" id="A0AAV2VNX6"/>
<evidence type="ECO:0000256" key="3">
    <source>
        <dbReference type="ARBA" id="ARBA00022553"/>
    </source>
</evidence>
<protein>
    <recommendedName>
        <fullName evidence="2">histidine kinase</fullName>
        <ecNumber evidence="2">2.7.13.3</ecNumber>
    </recommendedName>
</protein>
<keyword evidence="5" id="KW-0472">Membrane</keyword>
<evidence type="ECO:0000256" key="5">
    <source>
        <dbReference type="SAM" id="Phobius"/>
    </source>
</evidence>
<dbReference type="RefSeq" id="WP_022611513.1">
    <property type="nucleotide sequence ID" value="NZ_LK391965.1"/>
</dbReference>
<evidence type="ECO:0000259" key="6">
    <source>
        <dbReference type="PROSITE" id="PS50109"/>
    </source>
</evidence>
<comment type="caution">
    <text evidence="7">The sequence shown here is derived from an EMBL/GenBank/DDBJ whole genome shotgun (WGS) entry which is preliminary data.</text>
</comment>
<evidence type="ECO:0000256" key="4">
    <source>
        <dbReference type="SAM" id="Coils"/>
    </source>
</evidence>
<keyword evidence="4" id="KW-0175">Coiled coil</keyword>
<proteinExistence type="predicted"/>
<name>A0AAV2VNX6_9VIBR</name>
<evidence type="ECO:0000313" key="8">
    <source>
        <dbReference type="Proteomes" id="UP000018211"/>
    </source>
</evidence>
<feature type="transmembrane region" description="Helical" evidence="5">
    <location>
        <begin position="20"/>
        <end position="39"/>
    </location>
</feature>
<dbReference type="CDD" id="cd14686">
    <property type="entry name" value="bZIP"/>
    <property type="match status" value="1"/>
</dbReference>
<evidence type="ECO:0000256" key="1">
    <source>
        <dbReference type="ARBA" id="ARBA00000085"/>
    </source>
</evidence>
<dbReference type="InterPro" id="IPR024478">
    <property type="entry name" value="HlyB_4HB_MCP"/>
</dbReference>
<keyword evidence="3" id="KW-0597">Phosphoprotein</keyword>
<accession>A0AAV2VNX6</accession>
<feature type="coiled-coil region" evidence="4">
    <location>
        <begin position="222"/>
        <end position="260"/>
    </location>
</feature>
<dbReference type="GO" id="GO:0000155">
    <property type="term" value="F:phosphorelay sensor kinase activity"/>
    <property type="evidence" value="ECO:0007669"/>
    <property type="project" value="InterPro"/>
</dbReference>
<dbReference type="PROSITE" id="PS50109">
    <property type="entry name" value="HIS_KIN"/>
    <property type="match status" value="1"/>
</dbReference>
<keyword evidence="7" id="KW-0418">Kinase</keyword>